<dbReference type="Proteomes" id="UP000245910">
    <property type="component" value="Chromosome II"/>
</dbReference>
<dbReference type="STRING" id="56646.A0A2L2SXK3"/>
<feature type="compositionally biased region" description="Low complexity" evidence="1">
    <location>
        <begin position="14"/>
        <end position="26"/>
    </location>
</feature>
<name>A0A2L2SXK3_9HYPO</name>
<evidence type="ECO:0000313" key="3">
    <source>
        <dbReference type="Proteomes" id="UP000245910"/>
    </source>
</evidence>
<proteinExistence type="predicted"/>
<evidence type="ECO:0008006" key="4">
    <source>
        <dbReference type="Google" id="ProtNLM"/>
    </source>
</evidence>
<organism evidence="2 3">
    <name type="scientific">Fusarium venenatum</name>
    <dbReference type="NCBI Taxonomy" id="56646"/>
    <lineage>
        <taxon>Eukaryota</taxon>
        <taxon>Fungi</taxon>
        <taxon>Dikarya</taxon>
        <taxon>Ascomycota</taxon>
        <taxon>Pezizomycotina</taxon>
        <taxon>Sordariomycetes</taxon>
        <taxon>Hypocreomycetidae</taxon>
        <taxon>Hypocreales</taxon>
        <taxon>Nectriaceae</taxon>
        <taxon>Fusarium</taxon>
    </lineage>
</organism>
<reference evidence="3" key="1">
    <citation type="submission" date="2014-10" db="EMBL/GenBank/DDBJ databases">
        <authorList>
            <person name="King R."/>
        </authorList>
    </citation>
    <scope>NUCLEOTIDE SEQUENCE [LARGE SCALE GENOMIC DNA]</scope>
    <source>
        <strain evidence="3">A3/5</strain>
    </source>
</reference>
<dbReference type="EMBL" id="LN649230">
    <property type="protein sequence ID" value="CEI62652.1"/>
    <property type="molecule type" value="Genomic_DNA"/>
</dbReference>
<dbReference type="Gene3D" id="3.30.710.10">
    <property type="entry name" value="Potassium Channel Kv1.1, Chain A"/>
    <property type="match status" value="1"/>
</dbReference>
<accession>A0A2L2SXK3</accession>
<dbReference type="InterPro" id="IPR011333">
    <property type="entry name" value="SKP1/BTB/POZ_sf"/>
</dbReference>
<evidence type="ECO:0000313" key="2">
    <source>
        <dbReference type="EMBL" id="CEI62652.1"/>
    </source>
</evidence>
<feature type="region of interest" description="Disordered" evidence="1">
    <location>
        <begin position="1"/>
        <end position="26"/>
    </location>
</feature>
<keyword evidence="3" id="KW-1185">Reference proteome</keyword>
<dbReference type="AlphaFoldDB" id="A0A2L2SXK3"/>
<protein>
    <recommendedName>
        <fullName evidence="4">BTB domain-containing protein</fullName>
    </recommendedName>
</protein>
<sequence length="217" mass="24538">MTETPAKRHKVGHDSQSPDDTPSFDDFSPDEDVVFIVQGKIRVRVLSDVMKCASPVFAAMLRSNFKEGRALAESEDAPVEISAGFVVFYIAHTTFWNPTLTQVSSVWLVVDKVLTFLCFISTGELQATRDSAIMESNKLIHIRDRIFKPADSQLICIHAMILAIYQWTRQPNYSCQESPCGMNIRGIQKRNSEFLKVEFDGLCLDCFDGKPCRKHKL</sequence>
<evidence type="ECO:0000256" key="1">
    <source>
        <dbReference type="SAM" id="MobiDB-lite"/>
    </source>
</evidence>